<evidence type="ECO:0000313" key="5">
    <source>
        <dbReference type="Proteomes" id="UP001158066"/>
    </source>
</evidence>
<protein>
    <submittedName>
        <fullName evidence="4">DnaD and phage-associated domain-containing protein</fullName>
    </submittedName>
</protein>
<dbReference type="AlphaFoldDB" id="A0AA45WWG3"/>
<evidence type="ECO:0000313" key="4">
    <source>
        <dbReference type="EMBL" id="SMP58649.1"/>
    </source>
</evidence>
<gene>
    <name evidence="4" type="ORF">SAMN06296020_107104</name>
</gene>
<feature type="compositionally biased region" description="Basic and acidic residues" evidence="2">
    <location>
        <begin position="337"/>
        <end position="360"/>
    </location>
</feature>
<evidence type="ECO:0000256" key="1">
    <source>
        <dbReference type="ARBA" id="ARBA00093462"/>
    </source>
</evidence>
<dbReference type="PANTHER" id="PTHR37293:SF5">
    <property type="entry name" value="DNA REPLICATION PROTEIN"/>
    <property type="match status" value="1"/>
</dbReference>
<comment type="similarity">
    <text evidence="1">Belongs to the DnaB/DnaD family.</text>
</comment>
<feature type="region of interest" description="Disordered" evidence="2">
    <location>
        <begin position="147"/>
        <end position="167"/>
    </location>
</feature>
<dbReference type="InterPro" id="IPR006343">
    <property type="entry name" value="DnaB/C_C"/>
</dbReference>
<feature type="compositionally biased region" description="Basic and acidic residues" evidence="2">
    <location>
        <begin position="375"/>
        <end position="391"/>
    </location>
</feature>
<dbReference type="EMBL" id="FXUF01000007">
    <property type="protein sequence ID" value="SMP58649.1"/>
    <property type="molecule type" value="Genomic_DNA"/>
</dbReference>
<name>A0AA45WWG3_9CLOT</name>
<feature type="region of interest" description="Disordered" evidence="2">
    <location>
        <begin position="334"/>
        <end position="404"/>
    </location>
</feature>
<organism evidence="4 5">
    <name type="scientific">Anoxynatronum buryatiense</name>
    <dbReference type="NCBI Taxonomy" id="489973"/>
    <lineage>
        <taxon>Bacteria</taxon>
        <taxon>Bacillati</taxon>
        <taxon>Bacillota</taxon>
        <taxon>Clostridia</taxon>
        <taxon>Eubacteriales</taxon>
        <taxon>Clostridiaceae</taxon>
        <taxon>Anoxynatronum</taxon>
    </lineage>
</organism>
<dbReference type="InterPro" id="IPR053162">
    <property type="entry name" value="DnaD"/>
</dbReference>
<evidence type="ECO:0000256" key="2">
    <source>
        <dbReference type="SAM" id="MobiDB-lite"/>
    </source>
</evidence>
<dbReference type="SUPFAM" id="SSF158499">
    <property type="entry name" value="DnaD domain-like"/>
    <property type="match status" value="2"/>
</dbReference>
<proteinExistence type="inferred from homology"/>
<accession>A0AA45WWG3</accession>
<evidence type="ECO:0000259" key="3">
    <source>
        <dbReference type="Pfam" id="PF07261"/>
    </source>
</evidence>
<feature type="domain" description="DnaB/C C-terminal" evidence="3">
    <location>
        <begin position="183"/>
        <end position="255"/>
    </location>
</feature>
<reference evidence="4" key="1">
    <citation type="submission" date="2017-05" db="EMBL/GenBank/DDBJ databases">
        <authorList>
            <person name="Varghese N."/>
            <person name="Submissions S."/>
        </authorList>
    </citation>
    <scope>NUCLEOTIDE SEQUENCE</scope>
    <source>
        <strain evidence="4">Su22</strain>
    </source>
</reference>
<dbReference type="Gene3D" id="1.10.10.630">
    <property type="entry name" value="DnaD domain-like"/>
    <property type="match status" value="2"/>
</dbReference>
<dbReference type="NCBIfam" id="TIGR01446">
    <property type="entry name" value="DnaD_dom"/>
    <property type="match status" value="2"/>
</dbReference>
<sequence length="404" mass="45591">MPFRLEKTPVDLHDTPVENLFLDLYMPPAPGDFVKVYLLGYRYALEASEGKRFTSRTLATNLNLPLQQVLEAWQYWEDKGLVRLTHPAGSSAGFPGKSPSEAPNDDAGSVPGDIPGDGSGNVPENPPLPEPSVEFLSLKTLHLKHTPQVTSPAVDSETPPPHTTTPAELLEANERESFRQFFAAINRLMQRPLVPNEEMQVLDWLHHFKVEKTVVLMAFEYAVRQKEVRSVPYVAGIVRNWADEGFLSGEQVQAFLDCMQLRYRQYDQVFKALGFHGRLPSDAESRLMDQWLDAFGFSMDMILKACGFSAGTAKPSIKYIHGILDRWQKEGLATPEAVDRHEADRRRQAAEKTVAKDAGRRVTSPPIKKTGFHLPESRGKDYSNDELEKILLGRKRRPRKEDDQ</sequence>
<dbReference type="InterPro" id="IPR034829">
    <property type="entry name" value="DnaD-like_sf"/>
</dbReference>
<dbReference type="Pfam" id="PF07261">
    <property type="entry name" value="DnaB_2"/>
    <property type="match status" value="2"/>
</dbReference>
<dbReference type="PANTHER" id="PTHR37293">
    <property type="entry name" value="PHAGE REPLICATION PROTEIN-RELATED"/>
    <property type="match status" value="1"/>
</dbReference>
<dbReference type="RefSeq" id="WP_283409427.1">
    <property type="nucleotide sequence ID" value="NZ_FXUF01000007.1"/>
</dbReference>
<keyword evidence="5" id="KW-1185">Reference proteome</keyword>
<comment type="caution">
    <text evidence="4">The sequence shown here is derived from an EMBL/GenBank/DDBJ whole genome shotgun (WGS) entry which is preliminary data.</text>
</comment>
<feature type="region of interest" description="Disordered" evidence="2">
    <location>
        <begin position="87"/>
        <end position="131"/>
    </location>
</feature>
<feature type="domain" description="DnaB/C C-terminal" evidence="3">
    <location>
        <begin position="277"/>
        <end position="342"/>
    </location>
</feature>
<dbReference type="Proteomes" id="UP001158066">
    <property type="component" value="Unassembled WGS sequence"/>
</dbReference>